<dbReference type="InterPro" id="IPR002229">
    <property type="entry name" value="RhesusRHD"/>
</dbReference>
<feature type="transmembrane region" description="Helical" evidence="8">
    <location>
        <begin position="47"/>
        <end position="71"/>
    </location>
</feature>
<keyword evidence="3 8" id="KW-0813">Transport</keyword>
<dbReference type="SMART" id="SM00267">
    <property type="entry name" value="GGDEF"/>
    <property type="match status" value="1"/>
</dbReference>
<dbReference type="RefSeq" id="WP_249700840.1">
    <property type="nucleotide sequence ID" value="NZ_JAMFLX010000023.1"/>
</dbReference>
<dbReference type="PRINTS" id="PR00342">
    <property type="entry name" value="RHESUSRHD"/>
</dbReference>
<evidence type="ECO:0000256" key="2">
    <source>
        <dbReference type="ARBA" id="ARBA00005887"/>
    </source>
</evidence>
<keyword evidence="4 8" id="KW-0812">Transmembrane</keyword>
<dbReference type="InterPro" id="IPR043128">
    <property type="entry name" value="Rev_trsase/Diguanyl_cyclase"/>
</dbReference>
<reference evidence="10 11" key="1">
    <citation type="submission" date="2022-05" db="EMBL/GenBank/DDBJ databases">
        <authorList>
            <person name="Park J.-S."/>
        </authorList>
    </citation>
    <scope>NUCLEOTIDE SEQUENCE [LARGE SCALE GENOMIC DNA]</scope>
    <source>
        <strain evidence="10 11">2012CJ34-2</strain>
    </source>
</reference>
<feature type="transmembrane region" description="Helical" evidence="8">
    <location>
        <begin position="6"/>
        <end position="26"/>
    </location>
</feature>
<organism evidence="10 11">
    <name type="scientific">Parendozoicomonas callyspongiae</name>
    <dbReference type="NCBI Taxonomy" id="2942213"/>
    <lineage>
        <taxon>Bacteria</taxon>
        <taxon>Pseudomonadati</taxon>
        <taxon>Pseudomonadota</taxon>
        <taxon>Gammaproteobacteria</taxon>
        <taxon>Oceanospirillales</taxon>
        <taxon>Endozoicomonadaceae</taxon>
        <taxon>Parendozoicomonas</taxon>
    </lineage>
</organism>
<proteinExistence type="inferred from homology"/>
<sequence>MNTVDTLWMLFCIFTLLFMQVGFCCLEAGYVRSKNNINVVIKNSVDLALTLLIFALFGYGLMFGSSQFGLIGSPVSPLSSASPLSGQDYQSIIQLVFFSLFCATAVTIVSGAAAERISFYGYLAFSLFIGGLIFPIVGHWAWFDNGDSAGWLKQLGFIDFAGATVVHSLGGWAALAMTLYLGPRNGRFEDYEKSIHPLTGKEEASPFQPENVPLIAIGTLLLWVAWLGFNGGSELALTDRVPQIILNTLLAGSSATVAILPIFFFKKKKPNVLTMMNSGLTGLVASTAVCNLMTPLQSMILGSVAGIVFVYFNQLLENMRLDDTVGAIPVHLGGGVLGTVSVAFVLPDASSSWLSNFAVQMIGISATFVATFSLCWVFLIATGRLIAYRVSREAEAIGLNVSEHDARTPMVDVLAQMSRHAVQSDFSVPIPVSSHSEAGHIASFYNTLLKKMNFAEEQKLRKEKLLTTNKQQDPLTKVQHRSSWMKELAMALFENSQGRLFAAALVDINGFRQVNNEFGTTAGDNLLLHLSSNLQALLGSELSIGRIENDRFGLIFPDMNDNQVEATMERVSDEINATPCFFSDKKIEFTIRYASAAPQSEEQAGHMLERLLIELEKKKKPDNNS</sequence>
<evidence type="ECO:0000256" key="4">
    <source>
        <dbReference type="ARBA" id="ARBA00022692"/>
    </source>
</evidence>
<dbReference type="SUPFAM" id="SSF111352">
    <property type="entry name" value="Ammonium transporter"/>
    <property type="match status" value="1"/>
</dbReference>
<dbReference type="InterPro" id="IPR029020">
    <property type="entry name" value="Ammonium/urea_transptr"/>
</dbReference>
<dbReference type="Pfam" id="PF00990">
    <property type="entry name" value="GGDEF"/>
    <property type="match status" value="1"/>
</dbReference>
<dbReference type="NCBIfam" id="TIGR00254">
    <property type="entry name" value="GGDEF"/>
    <property type="match status" value="1"/>
</dbReference>
<keyword evidence="11" id="KW-1185">Reference proteome</keyword>
<comment type="subcellular location">
    <subcellularLocation>
        <location evidence="8">Cell membrane</location>
        <topology evidence="8">Multi-pass membrane protein</topology>
    </subcellularLocation>
    <subcellularLocation>
        <location evidence="1">Membrane</location>
        <topology evidence="1">Multi-pass membrane protein</topology>
    </subcellularLocation>
</comment>
<dbReference type="InterPro" id="IPR001905">
    <property type="entry name" value="Ammonium_transpt"/>
</dbReference>
<dbReference type="InterPro" id="IPR024041">
    <property type="entry name" value="NH4_transpt_AmtB-like_dom"/>
</dbReference>
<feature type="transmembrane region" description="Helical" evidence="8">
    <location>
        <begin position="211"/>
        <end position="229"/>
    </location>
</feature>
<name>A0ABT0PJ71_9GAMM</name>
<keyword evidence="6 8" id="KW-0472">Membrane</keyword>
<dbReference type="PROSITE" id="PS50887">
    <property type="entry name" value="GGDEF"/>
    <property type="match status" value="1"/>
</dbReference>
<feature type="transmembrane region" description="Helical" evidence="8">
    <location>
        <begin position="272"/>
        <end position="289"/>
    </location>
</feature>
<evidence type="ECO:0000313" key="11">
    <source>
        <dbReference type="Proteomes" id="UP001203338"/>
    </source>
</evidence>
<protein>
    <recommendedName>
        <fullName evidence="8">Ammonium transporter</fullName>
    </recommendedName>
</protein>
<dbReference type="Gene3D" id="1.10.3430.10">
    <property type="entry name" value="Ammonium transporter AmtB like domains"/>
    <property type="match status" value="1"/>
</dbReference>
<feature type="transmembrane region" description="Helical" evidence="8">
    <location>
        <begin position="358"/>
        <end position="382"/>
    </location>
</feature>
<feature type="transmembrane region" description="Helical" evidence="8">
    <location>
        <begin position="91"/>
        <end position="112"/>
    </location>
</feature>
<evidence type="ECO:0000256" key="6">
    <source>
        <dbReference type="ARBA" id="ARBA00023136"/>
    </source>
</evidence>
<accession>A0ABT0PJ71</accession>
<dbReference type="PANTHER" id="PTHR11730:SF6">
    <property type="entry name" value="AMMONIUM TRANSPORTER"/>
    <property type="match status" value="1"/>
</dbReference>
<dbReference type="PANTHER" id="PTHR11730">
    <property type="entry name" value="AMMONIUM TRANSPORTER"/>
    <property type="match status" value="1"/>
</dbReference>
<dbReference type="EMBL" id="JAMFLX010000023">
    <property type="protein sequence ID" value="MCL6271311.1"/>
    <property type="molecule type" value="Genomic_DNA"/>
</dbReference>
<keyword evidence="7 8" id="KW-0924">Ammonia transport</keyword>
<evidence type="ECO:0000256" key="1">
    <source>
        <dbReference type="ARBA" id="ARBA00004141"/>
    </source>
</evidence>
<keyword evidence="5 8" id="KW-1133">Transmembrane helix</keyword>
<comment type="similarity">
    <text evidence="2 8">Belongs to the ammonia transporter channel (TC 1.A.11.2) family.</text>
</comment>
<feature type="domain" description="GGDEF" evidence="9">
    <location>
        <begin position="499"/>
        <end position="625"/>
    </location>
</feature>
<evidence type="ECO:0000256" key="7">
    <source>
        <dbReference type="ARBA" id="ARBA00023177"/>
    </source>
</evidence>
<feature type="transmembrane region" description="Helical" evidence="8">
    <location>
        <begin position="119"/>
        <end position="143"/>
    </location>
</feature>
<dbReference type="InterPro" id="IPR029787">
    <property type="entry name" value="Nucleotide_cyclase"/>
</dbReference>
<gene>
    <name evidence="10" type="primary">amt</name>
    <name evidence="10" type="ORF">M3P05_15410</name>
</gene>
<evidence type="ECO:0000256" key="8">
    <source>
        <dbReference type="RuleBase" id="RU362002"/>
    </source>
</evidence>
<dbReference type="InterPro" id="IPR000160">
    <property type="entry name" value="GGDEF_dom"/>
</dbReference>
<dbReference type="SUPFAM" id="SSF55073">
    <property type="entry name" value="Nucleotide cyclase"/>
    <property type="match status" value="1"/>
</dbReference>
<feature type="transmembrane region" description="Helical" evidence="8">
    <location>
        <begin position="295"/>
        <end position="312"/>
    </location>
</feature>
<feature type="transmembrane region" description="Helical" evidence="8">
    <location>
        <begin position="244"/>
        <end position="265"/>
    </location>
</feature>
<evidence type="ECO:0000313" key="10">
    <source>
        <dbReference type="EMBL" id="MCL6271311.1"/>
    </source>
</evidence>
<evidence type="ECO:0000256" key="3">
    <source>
        <dbReference type="ARBA" id="ARBA00022448"/>
    </source>
</evidence>
<evidence type="ECO:0000256" key="5">
    <source>
        <dbReference type="ARBA" id="ARBA00022989"/>
    </source>
</evidence>
<evidence type="ECO:0000259" key="9">
    <source>
        <dbReference type="PROSITE" id="PS50887"/>
    </source>
</evidence>
<feature type="transmembrane region" description="Helical" evidence="8">
    <location>
        <begin position="155"/>
        <end position="181"/>
    </location>
</feature>
<feature type="transmembrane region" description="Helical" evidence="8">
    <location>
        <begin position="324"/>
        <end position="346"/>
    </location>
</feature>
<dbReference type="Pfam" id="PF00909">
    <property type="entry name" value="Ammonium_transp"/>
    <property type="match status" value="1"/>
</dbReference>
<dbReference type="Gene3D" id="3.30.70.270">
    <property type="match status" value="1"/>
</dbReference>
<dbReference type="Proteomes" id="UP001203338">
    <property type="component" value="Unassembled WGS sequence"/>
</dbReference>
<dbReference type="NCBIfam" id="TIGR00836">
    <property type="entry name" value="amt"/>
    <property type="match status" value="1"/>
</dbReference>
<comment type="caution">
    <text evidence="10">The sequence shown here is derived from an EMBL/GenBank/DDBJ whole genome shotgun (WGS) entry which is preliminary data.</text>
</comment>